<keyword evidence="4" id="KW-1185">Reference proteome</keyword>
<organism evidence="3 4">
    <name type="scientific">Postia placenta MAD-698-R-SB12</name>
    <dbReference type="NCBI Taxonomy" id="670580"/>
    <lineage>
        <taxon>Eukaryota</taxon>
        <taxon>Fungi</taxon>
        <taxon>Dikarya</taxon>
        <taxon>Basidiomycota</taxon>
        <taxon>Agaricomycotina</taxon>
        <taxon>Agaricomycetes</taxon>
        <taxon>Polyporales</taxon>
        <taxon>Adustoporiaceae</taxon>
        <taxon>Rhodonia</taxon>
    </lineage>
</organism>
<feature type="compositionally biased region" description="Pro residues" evidence="1">
    <location>
        <begin position="269"/>
        <end position="280"/>
    </location>
</feature>
<dbReference type="STRING" id="670580.A0A1X6NBU5"/>
<evidence type="ECO:0000313" key="3">
    <source>
        <dbReference type="EMBL" id="OSX66105.1"/>
    </source>
</evidence>
<dbReference type="RefSeq" id="XP_024342899.1">
    <property type="nucleotide sequence ID" value="XM_024484269.1"/>
</dbReference>
<evidence type="ECO:0000256" key="2">
    <source>
        <dbReference type="SAM" id="SignalP"/>
    </source>
</evidence>
<dbReference type="EMBL" id="KZ110592">
    <property type="protein sequence ID" value="OSX66105.1"/>
    <property type="molecule type" value="Genomic_DNA"/>
</dbReference>
<feature type="compositionally biased region" description="Low complexity" evidence="1">
    <location>
        <begin position="331"/>
        <end position="342"/>
    </location>
</feature>
<evidence type="ECO:0000313" key="4">
    <source>
        <dbReference type="Proteomes" id="UP000194127"/>
    </source>
</evidence>
<name>A0A1X6NBU5_9APHY</name>
<feature type="compositionally biased region" description="Pro residues" evidence="1">
    <location>
        <begin position="618"/>
        <end position="636"/>
    </location>
</feature>
<feature type="region of interest" description="Disordered" evidence="1">
    <location>
        <begin position="649"/>
        <end position="703"/>
    </location>
</feature>
<proteinExistence type="predicted"/>
<feature type="compositionally biased region" description="Pro residues" evidence="1">
    <location>
        <begin position="583"/>
        <end position="610"/>
    </location>
</feature>
<feature type="region of interest" description="Disordered" evidence="1">
    <location>
        <begin position="319"/>
        <end position="374"/>
    </location>
</feature>
<feature type="region of interest" description="Disordered" evidence="1">
    <location>
        <begin position="264"/>
        <end position="300"/>
    </location>
</feature>
<feature type="chain" id="PRO_5010866483" evidence="2">
    <location>
        <begin position="31"/>
        <end position="856"/>
    </location>
</feature>
<feature type="compositionally biased region" description="Low complexity" evidence="1">
    <location>
        <begin position="652"/>
        <end position="664"/>
    </location>
</feature>
<evidence type="ECO:0000256" key="1">
    <source>
        <dbReference type="SAM" id="MobiDB-lite"/>
    </source>
</evidence>
<sequence>MLWISIACKLGAYALFALFAHIHANGGLNGQNIGFLLDAVTPQARLITTVLRSLGPSLRSAPTIKAPDDGWLIVETPYPTMLHILPDLEPTASPVISATAGNGSSHRAHDLTTLARRYRMEPIVWGSMHGGEGLWERSYAFVHDHGVGVAAVGAILAFMCLWIARRTRKGSDAKASRVTMEIWYQESLEDALNGIMTQQGNEANIAHLVQVYNAIITNASRSALLNTATYAPTASAAARMVTYPSVDAADAYTRAAAADTLHTLTTPHTPAPLGPAPAPSRPSTVGIPDNTHANDAPAIDERSDLKFVSRILDGVPRLHTHWGQADRERAAATSADAASAQPGPHPASPPPDVPPTGSPPHVTPPHGSFQPPPAFQQLTWDAVRQFCWDAMKSTIRTAVIPKMAAVLRAEHDWHMELDAGLRALDHRTAQWDVERVQSYEDLRERQDKLTLRYVQLQQTCGALETRCGQLQTRVTGLEQAERLRVACEVARRQEEDARALWEEMMKGKGLDRGHGSIWLPGGLGEGVSTLRQGRAPAAELVPNVLYRTPEPAPVPAPSRPPSPASPRLPPAFASLLQRQASPIPRPAAPIPRSASPPPRAASPPPRPAAPSPRLASPPSRPASPSPRPASPVPELSPPSVQQMRLILPARPPTCSSTRPSSAPSSPLPRDEDKSYLLAMPGPEPRRSHTVGPGVPPRTESSASDISAIAPFDWPLPDYAYAQEPSSLPETPVYEEPLDAQIFEDAPDQQDFSPVPSLFPSGASHTTLNPTAAEFRPTQAHQQAYSHIQPNNLHPAQTPGAGPSAYTDYPPSRYLPAFASSHHRRAPESRPPLSGNVPLGTQPRYVCCDICIAWLFC</sequence>
<dbReference type="AlphaFoldDB" id="A0A1X6NBU5"/>
<accession>A0A1X6NBU5</accession>
<dbReference type="Proteomes" id="UP000194127">
    <property type="component" value="Unassembled WGS sequence"/>
</dbReference>
<protein>
    <submittedName>
        <fullName evidence="3">Uncharacterized protein</fullName>
    </submittedName>
</protein>
<reference evidence="3 4" key="1">
    <citation type="submission" date="2017-04" db="EMBL/GenBank/DDBJ databases">
        <title>Genome Sequence of the Model Brown-Rot Fungus Postia placenta SB12.</title>
        <authorList>
            <consortium name="DOE Joint Genome Institute"/>
            <person name="Gaskell J."/>
            <person name="Kersten P."/>
            <person name="Larrondo L.F."/>
            <person name="Canessa P."/>
            <person name="Martinez D."/>
            <person name="Hibbett D."/>
            <person name="Schmoll M."/>
            <person name="Kubicek C.P."/>
            <person name="Martinez A.T."/>
            <person name="Yadav J."/>
            <person name="Master E."/>
            <person name="Magnuson J.K."/>
            <person name="James T."/>
            <person name="Yaver D."/>
            <person name="Berka R."/>
            <person name="Labutti K."/>
            <person name="Lipzen A."/>
            <person name="Aerts A."/>
            <person name="Barry K."/>
            <person name="Henrissat B."/>
            <person name="Blanchette R."/>
            <person name="Grigoriev I."/>
            <person name="Cullen D."/>
        </authorList>
    </citation>
    <scope>NUCLEOTIDE SEQUENCE [LARGE SCALE GENOMIC DNA]</scope>
    <source>
        <strain evidence="3 4">MAD-698-R-SB12</strain>
    </source>
</reference>
<feature type="compositionally biased region" description="Pro residues" evidence="1">
    <location>
        <begin position="343"/>
        <end position="363"/>
    </location>
</feature>
<gene>
    <name evidence="3" type="ORF">POSPLADRAFT_1132906</name>
</gene>
<feature type="signal peptide" evidence="2">
    <location>
        <begin position="1"/>
        <end position="30"/>
    </location>
</feature>
<dbReference type="GeneID" id="36329218"/>
<dbReference type="OrthoDB" id="10313523at2759"/>
<feature type="region of interest" description="Disordered" evidence="1">
    <location>
        <begin position="583"/>
        <end position="637"/>
    </location>
</feature>
<keyword evidence="2" id="KW-0732">Signal</keyword>